<reference evidence="2" key="2">
    <citation type="submission" date="2022-01" db="EMBL/GenBank/DDBJ databases">
        <authorList>
            <person name="Yamashiro T."/>
            <person name="Shiraishi A."/>
            <person name="Satake H."/>
            <person name="Nakayama K."/>
        </authorList>
    </citation>
    <scope>NUCLEOTIDE SEQUENCE</scope>
</reference>
<evidence type="ECO:0000313" key="3">
    <source>
        <dbReference type="Proteomes" id="UP001151760"/>
    </source>
</evidence>
<evidence type="ECO:0000313" key="2">
    <source>
        <dbReference type="EMBL" id="GJT98403.1"/>
    </source>
</evidence>
<organism evidence="2 3">
    <name type="scientific">Tanacetum coccineum</name>
    <dbReference type="NCBI Taxonomy" id="301880"/>
    <lineage>
        <taxon>Eukaryota</taxon>
        <taxon>Viridiplantae</taxon>
        <taxon>Streptophyta</taxon>
        <taxon>Embryophyta</taxon>
        <taxon>Tracheophyta</taxon>
        <taxon>Spermatophyta</taxon>
        <taxon>Magnoliopsida</taxon>
        <taxon>eudicotyledons</taxon>
        <taxon>Gunneridae</taxon>
        <taxon>Pentapetalae</taxon>
        <taxon>asterids</taxon>
        <taxon>campanulids</taxon>
        <taxon>Asterales</taxon>
        <taxon>Asteraceae</taxon>
        <taxon>Asteroideae</taxon>
        <taxon>Anthemideae</taxon>
        <taxon>Anthemidinae</taxon>
        <taxon>Tanacetum</taxon>
    </lineage>
</organism>
<comment type="caution">
    <text evidence="2">The sequence shown here is derived from an EMBL/GenBank/DDBJ whole genome shotgun (WGS) entry which is preliminary data.</text>
</comment>
<proteinExistence type="predicted"/>
<gene>
    <name evidence="2" type="ORF">Tco_1093921</name>
</gene>
<reference evidence="2" key="1">
    <citation type="journal article" date="2022" name="Int. J. Mol. Sci.">
        <title>Draft Genome of Tanacetum Coccineum: Genomic Comparison of Closely Related Tanacetum-Family Plants.</title>
        <authorList>
            <person name="Yamashiro T."/>
            <person name="Shiraishi A."/>
            <person name="Nakayama K."/>
            <person name="Satake H."/>
        </authorList>
    </citation>
    <scope>NUCLEOTIDE SEQUENCE</scope>
</reference>
<feature type="compositionally biased region" description="Low complexity" evidence="1">
    <location>
        <begin position="347"/>
        <end position="374"/>
    </location>
</feature>
<keyword evidence="3" id="KW-1185">Reference proteome</keyword>
<dbReference type="Proteomes" id="UP001151760">
    <property type="component" value="Unassembled WGS sequence"/>
</dbReference>
<dbReference type="EMBL" id="BQNB010020671">
    <property type="protein sequence ID" value="GJT98403.1"/>
    <property type="molecule type" value="Genomic_DNA"/>
</dbReference>
<sequence>MTHPNPKRNIVPRAVLMRKGLVPFTTARPVNIVQSRPTVNSAKQMSNTFNKAHSFVKRPINKRTGRPRAAVNAARRKAAVNAARPKAAVNVARPRVAVNTTRPKAVLKAVKGNMVNVVKASTCWGRSNGCSRHMTENKSYLTDFEEIDGGFVAFGGSLKRVTKIPQSSEPTNLVADEAVTKEWEDKMERAATTASSLEAEQDSGFLTWRRQRLPVLECLTFEVLIEGRLIMLICSGLYIKDGSNGMQQLLGMKLELVLIHALIDGKKVVVSEATIRSVLQFGDEGGVEYLPTTIIFEEIARIGAKTTAWNKFSSTVASAIICLATNQQFNFSKYILEYSNTTPTITLTHITPTPTTSTPTTSTPTPTPNQPTTSVHLSQLQKQRVRKPARRDTEVSQPNEPKMVADADVQIERVTKQSNDPLSDITFVDGVEGRNDNIMFDVDELAGDEVVVEAEVAKDVNLNEDEVSLAQTLQKIKSTTPRTKGVIIREREQGVTQRIVIPKQKSKDKGKAKMIEPEQPLKVKDQISFDEQEARRLQAQFDEEARVANKEAQRIKEANLVFIEEWNNTQAKIDVDYELAQRLQQQEQEELTEAKKAKLFVQLLEVRKKHFAAKRAEEHRSKPPTKAQKRKTMSTYLKNMAGWKSNQLKNKSFDEI</sequence>
<name>A0ABQ5IE39_9ASTR</name>
<evidence type="ECO:0000256" key="1">
    <source>
        <dbReference type="SAM" id="MobiDB-lite"/>
    </source>
</evidence>
<protein>
    <submittedName>
        <fullName evidence="2">Uncharacterized protein</fullName>
    </submittedName>
</protein>
<feature type="region of interest" description="Disordered" evidence="1">
    <location>
        <begin position="347"/>
        <end position="398"/>
    </location>
</feature>
<feature type="region of interest" description="Disordered" evidence="1">
    <location>
        <begin position="611"/>
        <end position="633"/>
    </location>
</feature>
<accession>A0ABQ5IE39</accession>